<evidence type="ECO:0000256" key="4">
    <source>
        <dbReference type="ARBA" id="ARBA00022840"/>
    </source>
</evidence>
<evidence type="ECO:0000256" key="3">
    <source>
        <dbReference type="ARBA" id="ARBA00022741"/>
    </source>
</evidence>
<proteinExistence type="inferred from homology"/>
<dbReference type="InterPro" id="IPR013563">
    <property type="entry name" value="Oligopep_ABC_C"/>
</dbReference>
<dbReference type="InterPro" id="IPR017871">
    <property type="entry name" value="ABC_transporter-like_CS"/>
</dbReference>
<accession>A0ABU0M019</accession>
<evidence type="ECO:0000256" key="1">
    <source>
        <dbReference type="ARBA" id="ARBA00005417"/>
    </source>
</evidence>
<dbReference type="InterPro" id="IPR003593">
    <property type="entry name" value="AAA+_ATPase"/>
</dbReference>
<keyword evidence="4 6" id="KW-0067">ATP-binding</keyword>
<evidence type="ECO:0000259" key="5">
    <source>
        <dbReference type="PROSITE" id="PS50893"/>
    </source>
</evidence>
<dbReference type="Gene3D" id="3.40.50.300">
    <property type="entry name" value="P-loop containing nucleotide triphosphate hydrolases"/>
    <property type="match status" value="2"/>
</dbReference>
<dbReference type="InterPro" id="IPR027417">
    <property type="entry name" value="P-loop_NTPase"/>
</dbReference>
<reference evidence="6" key="1">
    <citation type="submission" date="2023-07" db="EMBL/GenBank/DDBJ databases">
        <title>Genomic Encyclopedia of Type Strains, Phase IV (KMG-IV): sequencing the most valuable type-strain genomes for metagenomic binning, comparative biology and taxonomic classification.</title>
        <authorList>
            <person name="Goeker M."/>
        </authorList>
    </citation>
    <scope>NUCLEOTIDE SEQUENCE [LARGE SCALE GENOMIC DNA]</scope>
    <source>
        <strain evidence="6">DSM 21204</strain>
    </source>
</reference>
<dbReference type="RefSeq" id="WP_256547828.1">
    <property type="nucleotide sequence ID" value="NZ_CP101809.1"/>
</dbReference>
<dbReference type="Pfam" id="PF00005">
    <property type="entry name" value="ABC_tran"/>
    <property type="match status" value="2"/>
</dbReference>
<keyword evidence="2" id="KW-0813">Transport</keyword>
<dbReference type="SUPFAM" id="SSF52540">
    <property type="entry name" value="P-loop containing nucleoside triphosphate hydrolases"/>
    <property type="match status" value="2"/>
</dbReference>
<dbReference type="EMBL" id="JAUSWO010000001">
    <property type="protein sequence ID" value="MDQ0514291.1"/>
    <property type="molecule type" value="Genomic_DNA"/>
</dbReference>
<evidence type="ECO:0000256" key="2">
    <source>
        <dbReference type="ARBA" id="ARBA00022448"/>
    </source>
</evidence>
<dbReference type="Pfam" id="PF08352">
    <property type="entry name" value="oligo_HPY"/>
    <property type="match status" value="1"/>
</dbReference>
<comment type="caution">
    <text evidence="6">The sequence shown here is derived from an EMBL/GenBank/DDBJ whole genome shotgun (WGS) entry which is preliminary data.</text>
</comment>
<comment type="similarity">
    <text evidence="1">Belongs to the ABC transporter superfamily.</text>
</comment>
<name>A0ABU0M019_9BACT</name>
<sequence length="806" mass="94776">MNHKKIILQVENLSKFFINRFQVKHAVNDVSFNVKEREIVGLIGESGSGKTTVGSCLVRLHDDYSGFVSLDDKIVSGLKISRERNKFLRKNMQMIFQDPHSSLNPQKNVFAILKEPLVVNGLLKNSVKDILKDLHDVQYEYRYDFQTKYYETIIDILENNLKLSAKGLNGWEEKLTNLTFDEYDKVDDAFNAYYSFYENNNNLEAESIGYQYEKYEDLYQFYFQKQKAFRDDTPQSFSTHVHAVDLEIETLKKANDILSEEYLLKQAKKDLSVFSKELNERIWTNLNLLQAFRHQFKYQAQINFQSALAASDKKIWAQHRLISTVNNICAKALQINLGWVKFYLKQNDILVYSDTNQIKDFANYLTQAAKDFIVNFKHDLNPDDPNFSRKFIEKIKHDFQLETEKFYEHAKYEQNKAFKKIKILKTKINNLKTSSSKTDSKDYLAKLNQLLEKRVAAASLDQTEFESMLEKYNIGKKERYTRLIQLEEEWKTKTLETQARILKLFDLRHKEFLVWAKQKMTEENFNSSQIEIILDDYKSKVNKKQESFTNFQIETKILKKTFDEVKFLYGSPTKTLYRFLLKHFFKNHTEFKKHETLVKVIKIFDKLHHKFKLKVLSRSICSGIILRKKIYNALADVGLLRQFAYRYPHAFSGGQRQRIVIARALITEPKLIVADEPIASLDISIQAQIVNLLKELGIKKNIGIIFIAHDLSMVEYIADKILIMHLGRIVEYGQTKKIYEKPLHPYTKNLFDAIPKMSNANQAFVNSQVDTAYLKEQKFPNIVNYQEIEPDHFLFGTDEQIKRWTK</sequence>
<organism evidence="6 7">
    <name type="scientific">Mycoplasmoides fastidiosum</name>
    <dbReference type="NCBI Taxonomy" id="92758"/>
    <lineage>
        <taxon>Bacteria</taxon>
        <taxon>Bacillati</taxon>
        <taxon>Mycoplasmatota</taxon>
        <taxon>Mycoplasmoidales</taxon>
        <taxon>Mycoplasmoidaceae</taxon>
        <taxon>Mycoplasmoides</taxon>
    </lineage>
</organism>
<keyword evidence="3" id="KW-0547">Nucleotide-binding</keyword>
<dbReference type="InterPro" id="IPR050319">
    <property type="entry name" value="ABC_transp_ATP-bind"/>
</dbReference>
<dbReference type="PANTHER" id="PTHR43776:SF7">
    <property type="entry name" value="D,D-DIPEPTIDE TRANSPORT ATP-BINDING PROTEIN DDPF-RELATED"/>
    <property type="match status" value="1"/>
</dbReference>
<dbReference type="PROSITE" id="PS50893">
    <property type="entry name" value="ABC_TRANSPORTER_2"/>
    <property type="match status" value="1"/>
</dbReference>
<dbReference type="GO" id="GO:0005524">
    <property type="term" value="F:ATP binding"/>
    <property type="evidence" value="ECO:0007669"/>
    <property type="project" value="UniProtKB-KW"/>
</dbReference>
<evidence type="ECO:0000313" key="7">
    <source>
        <dbReference type="Proteomes" id="UP001240643"/>
    </source>
</evidence>
<dbReference type="PROSITE" id="PS00211">
    <property type="entry name" value="ABC_TRANSPORTER_1"/>
    <property type="match status" value="1"/>
</dbReference>
<dbReference type="Proteomes" id="UP001240643">
    <property type="component" value="Unassembled WGS sequence"/>
</dbReference>
<dbReference type="InterPro" id="IPR003439">
    <property type="entry name" value="ABC_transporter-like_ATP-bd"/>
</dbReference>
<feature type="domain" description="ABC transporter" evidence="5">
    <location>
        <begin position="8"/>
        <end position="751"/>
    </location>
</feature>
<keyword evidence="7" id="KW-1185">Reference proteome</keyword>
<dbReference type="SMART" id="SM00382">
    <property type="entry name" value="AAA"/>
    <property type="match status" value="1"/>
</dbReference>
<evidence type="ECO:0000313" key="6">
    <source>
        <dbReference type="EMBL" id="MDQ0514291.1"/>
    </source>
</evidence>
<gene>
    <name evidence="6" type="ORF">J2Z62_000729</name>
</gene>
<protein>
    <submittedName>
        <fullName evidence="6">Oligopeptide transport system ATP-binding protein</fullName>
    </submittedName>
</protein>
<dbReference type="PANTHER" id="PTHR43776">
    <property type="entry name" value="TRANSPORT ATP-BINDING PROTEIN"/>
    <property type="match status" value="1"/>
</dbReference>